<sequence>MKKIWGVLVILLAVVTLISCSNSAHKAYNSKTENENASLKRKIKVNKKHWNKMTSAAIIEYLPGSTNFDDVFPSTWHDMKHKNDYVIEGTIVNYEKMEHQPLLVQTKATIHVDRVLSGSKTLEHQYIATTVPMGFAFSKDIKSSVDGSSDQKNTEVLYRQTNFPLPKIGSQIITGIKSNKKKFEQNRAFKKEMAKYNLSGSDSYLITEPNYNFWIKNDAGKFIINNLDIRNMKKSNPNYDKVYSLVELTKQLNSKVK</sequence>
<dbReference type="EMBL" id="AZDZ01000001">
    <property type="protein sequence ID" value="KRK81167.1"/>
    <property type="molecule type" value="Genomic_DNA"/>
</dbReference>
<proteinExistence type="predicted"/>
<gene>
    <name evidence="2" type="ORF">FD03_GL000759</name>
</gene>
<dbReference type="AlphaFoldDB" id="A0A0R1KC25"/>
<organism evidence="2 3">
    <name type="scientific">Companilactobacillus nodensis DSM 19682 = JCM 14932 = NBRC 107160</name>
    <dbReference type="NCBI Taxonomy" id="1423775"/>
    <lineage>
        <taxon>Bacteria</taxon>
        <taxon>Bacillati</taxon>
        <taxon>Bacillota</taxon>
        <taxon>Bacilli</taxon>
        <taxon>Lactobacillales</taxon>
        <taxon>Lactobacillaceae</taxon>
        <taxon>Companilactobacillus</taxon>
    </lineage>
</organism>
<dbReference type="PATRIC" id="fig|1423775.4.peg.776"/>
<accession>A0A0R1KC25</accession>
<evidence type="ECO:0000313" key="2">
    <source>
        <dbReference type="EMBL" id="KRK81167.1"/>
    </source>
</evidence>
<keyword evidence="3" id="KW-1185">Reference proteome</keyword>
<dbReference type="OrthoDB" id="2315450at2"/>
<dbReference type="Proteomes" id="UP000051248">
    <property type="component" value="Unassembled WGS sequence"/>
</dbReference>
<dbReference type="PROSITE" id="PS51257">
    <property type="entry name" value="PROKAR_LIPOPROTEIN"/>
    <property type="match status" value="1"/>
</dbReference>
<evidence type="ECO:0000256" key="1">
    <source>
        <dbReference type="SAM" id="SignalP"/>
    </source>
</evidence>
<reference evidence="2 3" key="1">
    <citation type="journal article" date="2015" name="Genome Announc.">
        <title>Expanding the biotechnology potential of lactobacilli through comparative genomics of 213 strains and associated genera.</title>
        <authorList>
            <person name="Sun Z."/>
            <person name="Harris H.M."/>
            <person name="McCann A."/>
            <person name="Guo C."/>
            <person name="Argimon S."/>
            <person name="Zhang W."/>
            <person name="Yang X."/>
            <person name="Jeffery I.B."/>
            <person name="Cooney J.C."/>
            <person name="Kagawa T.F."/>
            <person name="Liu W."/>
            <person name="Song Y."/>
            <person name="Salvetti E."/>
            <person name="Wrobel A."/>
            <person name="Rasinkangas P."/>
            <person name="Parkhill J."/>
            <person name="Rea M.C."/>
            <person name="O'Sullivan O."/>
            <person name="Ritari J."/>
            <person name="Douillard F.P."/>
            <person name="Paul Ross R."/>
            <person name="Yang R."/>
            <person name="Briner A.E."/>
            <person name="Felis G.E."/>
            <person name="de Vos W.M."/>
            <person name="Barrangou R."/>
            <person name="Klaenhammer T.R."/>
            <person name="Caufield P.W."/>
            <person name="Cui Y."/>
            <person name="Zhang H."/>
            <person name="O'Toole P.W."/>
        </authorList>
    </citation>
    <scope>NUCLEOTIDE SEQUENCE [LARGE SCALE GENOMIC DNA]</scope>
    <source>
        <strain evidence="2 3">DSM 19682</strain>
    </source>
</reference>
<protein>
    <recommendedName>
        <fullName evidence="4">Lipoprotein</fullName>
    </recommendedName>
</protein>
<keyword evidence="1" id="KW-0732">Signal</keyword>
<feature type="signal peptide" evidence="1">
    <location>
        <begin position="1"/>
        <end position="26"/>
    </location>
</feature>
<evidence type="ECO:0008006" key="4">
    <source>
        <dbReference type="Google" id="ProtNLM"/>
    </source>
</evidence>
<evidence type="ECO:0000313" key="3">
    <source>
        <dbReference type="Proteomes" id="UP000051248"/>
    </source>
</evidence>
<comment type="caution">
    <text evidence="2">The sequence shown here is derived from an EMBL/GenBank/DDBJ whole genome shotgun (WGS) entry which is preliminary data.</text>
</comment>
<name>A0A0R1KC25_9LACO</name>
<dbReference type="RefSeq" id="WP_056979584.1">
    <property type="nucleotide sequence ID" value="NZ_AZDZ01000001.1"/>
</dbReference>
<dbReference type="STRING" id="1423775.FD03_GL000759"/>
<dbReference type="eggNOG" id="ENOG5030AR6">
    <property type="taxonomic scope" value="Bacteria"/>
</dbReference>
<feature type="chain" id="PRO_5006406545" description="Lipoprotein" evidence="1">
    <location>
        <begin position="27"/>
        <end position="257"/>
    </location>
</feature>